<dbReference type="SMART" id="SM01336">
    <property type="entry name" value="zf-PARP"/>
    <property type="match status" value="2"/>
</dbReference>
<dbReference type="Gene3D" id="1.10.20.130">
    <property type="match status" value="1"/>
</dbReference>
<keyword evidence="9" id="KW-0862">Zinc</keyword>
<dbReference type="PANTHER" id="PTHR10459">
    <property type="entry name" value="DNA LIGASE"/>
    <property type="match status" value="1"/>
</dbReference>
<accession>M8BAB1</accession>
<keyword evidence="10" id="KW-0520">NAD</keyword>
<evidence type="ECO:0000256" key="3">
    <source>
        <dbReference type="ARBA" id="ARBA00004123"/>
    </source>
</evidence>
<dbReference type="InterPro" id="IPR001357">
    <property type="entry name" value="BRCT_dom"/>
</dbReference>
<evidence type="ECO:0000256" key="12">
    <source>
        <dbReference type="ARBA" id="ARBA00023242"/>
    </source>
</evidence>
<comment type="catalytic activity">
    <reaction evidence="1">
        <text>L-aspartyl-[protein] + NAD(+) = 4-O-(ADP-D-ribosyl)-L-aspartyl-[protein] + nicotinamide</text>
        <dbReference type="Rhea" id="RHEA:54424"/>
        <dbReference type="Rhea" id="RHEA-COMP:9867"/>
        <dbReference type="Rhea" id="RHEA-COMP:13832"/>
        <dbReference type="ChEBI" id="CHEBI:17154"/>
        <dbReference type="ChEBI" id="CHEBI:29961"/>
        <dbReference type="ChEBI" id="CHEBI:57540"/>
        <dbReference type="ChEBI" id="CHEBI:138102"/>
    </reaction>
</comment>
<dbReference type="Pfam" id="PF08063">
    <property type="entry name" value="Zn_ribbon_PADR1"/>
    <property type="match status" value="1"/>
</dbReference>
<dbReference type="Pfam" id="PF00645">
    <property type="entry name" value="zf-PARP"/>
    <property type="match status" value="1"/>
</dbReference>
<feature type="domain" description="BRCT" evidence="14">
    <location>
        <begin position="399"/>
        <end position="489"/>
    </location>
</feature>
<dbReference type="PANTHER" id="PTHR10459:SF80">
    <property type="entry name" value="POLY [ADP-RIBOSE] POLYMERASE 1"/>
    <property type="match status" value="1"/>
</dbReference>
<dbReference type="Pfam" id="PF00533">
    <property type="entry name" value="BRCT"/>
    <property type="match status" value="1"/>
</dbReference>
<evidence type="ECO:0000256" key="11">
    <source>
        <dbReference type="ARBA" id="ARBA00023125"/>
    </source>
</evidence>
<dbReference type="InterPro" id="IPR050800">
    <property type="entry name" value="ARTD/PARP"/>
</dbReference>
<dbReference type="AlphaFoldDB" id="M8BAB1"/>
<proteinExistence type="predicted"/>
<sequence>MAAPPPKAWKAEYAKSGRSSCKSCKSPIAKDALRPGKMVQATQFDGFMPMWNHAKCILNKKNQIKSVDDVEGIDALRWDDQEKIRNYAANSSTTSTATATASSTAAISDKCAIEVAQSARASCRRCSEKIAKGTLTKYKEILTFNTSGRVRVSSKLDGQGWYHVSCFLEMSPTASVEKFPGWETLSHDDRGAIIDVVKKGAASKQETTSKGSKRKIGDIDMRNSKAPNLDGSTSEGAARSKGKLVVPCEPNSSSADLHQKLKEQSDTLWKLKDELKKHVSTAELRDMLEVNEQDPSGPERDLLERWNLMGLVFKILGAILKELMVKYYLECNGHVSEWSKCTYMTTEPVRMKKKWKIPDEIKNDYLTKWFKSQKVKKPERVLPPMSPQKSVGQSPQQSLVGEALDNLRVCIVGQSKDTDELKQKLKLAGAHFSPRVTKDINCVVSCGGLDNESAEVRKARRQKIPIVREDYLGECIRKNRVLPFDLYKVATTLEESSKGSTVTVKVKGRSAVHEASGLQDTGHILENGKSIYNTTLNISDMTQGVNRQGFCS</sequence>
<keyword evidence="6" id="KW-0479">Metal-binding</keyword>
<organism evidence="15">
    <name type="scientific">Aegilops tauschii</name>
    <name type="common">Tausch's goatgrass</name>
    <name type="synonym">Aegilops squarrosa</name>
    <dbReference type="NCBI Taxonomy" id="37682"/>
    <lineage>
        <taxon>Eukaryota</taxon>
        <taxon>Viridiplantae</taxon>
        <taxon>Streptophyta</taxon>
        <taxon>Embryophyta</taxon>
        <taxon>Tracheophyta</taxon>
        <taxon>Spermatophyta</taxon>
        <taxon>Magnoliopsida</taxon>
        <taxon>Liliopsida</taxon>
        <taxon>Poales</taxon>
        <taxon>Poaceae</taxon>
        <taxon>BOP clade</taxon>
        <taxon>Pooideae</taxon>
        <taxon>Triticodae</taxon>
        <taxon>Triticeae</taxon>
        <taxon>Triticinae</taxon>
        <taxon>Aegilops</taxon>
    </lineage>
</organism>
<name>M8BAB1_AEGTA</name>
<dbReference type="Gene3D" id="2.20.25.630">
    <property type="match status" value="1"/>
</dbReference>
<dbReference type="GO" id="GO:0070212">
    <property type="term" value="P:protein poly-ADP-ribosylation"/>
    <property type="evidence" value="ECO:0007669"/>
    <property type="project" value="TreeGrafter"/>
</dbReference>
<dbReference type="Pfam" id="PF21728">
    <property type="entry name" value="PADR1_N"/>
    <property type="match status" value="1"/>
</dbReference>
<evidence type="ECO:0000256" key="10">
    <source>
        <dbReference type="ARBA" id="ARBA00023027"/>
    </source>
</evidence>
<dbReference type="GO" id="GO:0005730">
    <property type="term" value="C:nucleolus"/>
    <property type="evidence" value="ECO:0007669"/>
    <property type="project" value="TreeGrafter"/>
</dbReference>
<dbReference type="GO" id="GO:0006302">
    <property type="term" value="P:double-strand break repair"/>
    <property type="evidence" value="ECO:0007669"/>
    <property type="project" value="TreeGrafter"/>
</dbReference>
<evidence type="ECO:0000256" key="4">
    <source>
        <dbReference type="ARBA" id="ARBA00022676"/>
    </source>
</evidence>
<dbReference type="Gene3D" id="3.40.50.10190">
    <property type="entry name" value="BRCT domain"/>
    <property type="match status" value="1"/>
</dbReference>
<evidence type="ECO:0000259" key="14">
    <source>
        <dbReference type="PROSITE" id="PS50172"/>
    </source>
</evidence>
<keyword evidence="5" id="KW-0808">Transferase</keyword>
<dbReference type="EnsemblPlants" id="EMT10595">
    <property type="protein sequence ID" value="EMT10595"/>
    <property type="gene ID" value="F775_02032"/>
</dbReference>
<dbReference type="InterPro" id="IPR001510">
    <property type="entry name" value="Znf_PARP"/>
</dbReference>
<feature type="domain" description="PARP-type" evidence="13">
    <location>
        <begin position="9"/>
        <end position="92"/>
    </location>
</feature>
<dbReference type="InterPro" id="IPR038650">
    <property type="entry name" value="PADR1_C_dom_sf"/>
</dbReference>
<dbReference type="FunFam" id="3.30.1740.10:FF:000004">
    <property type="entry name" value="Poly [ADP-ribose] polymerase"/>
    <property type="match status" value="1"/>
</dbReference>
<dbReference type="GO" id="GO:0003950">
    <property type="term" value="F:NAD+ poly-ADP-ribosyltransferase activity"/>
    <property type="evidence" value="ECO:0007669"/>
    <property type="project" value="UniProtKB-ARBA"/>
</dbReference>
<dbReference type="InterPro" id="IPR036930">
    <property type="entry name" value="WGR_dom_sf"/>
</dbReference>
<evidence type="ECO:0000256" key="6">
    <source>
        <dbReference type="ARBA" id="ARBA00022723"/>
    </source>
</evidence>
<evidence type="ECO:0000256" key="9">
    <source>
        <dbReference type="ARBA" id="ARBA00022833"/>
    </source>
</evidence>
<reference evidence="15" key="1">
    <citation type="submission" date="2015-06" db="UniProtKB">
        <authorList>
            <consortium name="EnsemblPlants"/>
        </authorList>
    </citation>
    <scope>IDENTIFICATION</scope>
</reference>
<evidence type="ECO:0000259" key="13">
    <source>
        <dbReference type="PROSITE" id="PS50064"/>
    </source>
</evidence>
<dbReference type="SUPFAM" id="SSF57716">
    <property type="entry name" value="Glucocorticoid receptor-like (DNA-binding domain)"/>
    <property type="match status" value="2"/>
</dbReference>
<dbReference type="InterPro" id="IPR012982">
    <property type="entry name" value="PARP1-like_PADR1_Zn_ribbon"/>
</dbReference>
<dbReference type="SMART" id="SM00292">
    <property type="entry name" value="BRCT"/>
    <property type="match status" value="1"/>
</dbReference>
<dbReference type="GO" id="GO:1990404">
    <property type="term" value="F:NAD+-protein mono-ADP-ribosyltransferase activity"/>
    <property type="evidence" value="ECO:0007669"/>
    <property type="project" value="TreeGrafter"/>
</dbReference>
<dbReference type="SUPFAM" id="SSF52113">
    <property type="entry name" value="BRCT domain"/>
    <property type="match status" value="1"/>
</dbReference>
<comment type="catalytic activity">
    <reaction evidence="2">
        <text>L-glutamyl-[protein] + NAD(+) = 5-O-(ADP-D-ribosyl)-L-glutamyl-[protein] + nicotinamide</text>
        <dbReference type="Rhea" id="RHEA:58224"/>
        <dbReference type="Rhea" id="RHEA-COMP:10208"/>
        <dbReference type="Rhea" id="RHEA-COMP:15089"/>
        <dbReference type="ChEBI" id="CHEBI:17154"/>
        <dbReference type="ChEBI" id="CHEBI:29973"/>
        <dbReference type="ChEBI" id="CHEBI:57540"/>
        <dbReference type="ChEBI" id="CHEBI:142540"/>
    </reaction>
</comment>
<keyword evidence="4" id="KW-0328">Glycosyltransferase</keyword>
<dbReference type="PROSITE" id="PS50064">
    <property type="entry name" value="ZF_PARP_2"/>
    <property type="match status" value="2"/>
</dbReference>
<comment type="subcellular location">
    <subcellularLocation>
        <location evidence="3">Nucleus</location>
    </subcellularLocation>
</comment>
<dbReference type="GO" id="GO:0003677">
    <property type="term" value="F:DNA binding"/>
    <property type="evidence" value="ECO:0007669"/>
    <property type="project" value="UniProtKB-KW"/>
</dbReference>
<evidence type="ECO:0000256" key="5">
    <source>
        <dbReference type="ARBA" id="ARBA00022679"/>
    </source>
</evidence>
<dbReference type="PROSITE" id="PS50172">
    <property type="entry name" value="BRCT"/>
    <property type="match status" value="1"/>
</dbReference>
<keyword evidence="8" id="KW-0863">Zinc-finger</keyword>
<feature type="domain" description="PARP-type" evidence="13">
    <location>
        <begin position="111"/>
        <end position="201"/>
    </location>
</feature>
<evidence type="ECO:0000256" key="2">
    <source>
        <dbReference type="ARBA" id="ARBA00000459"/>
    </source>
</evidence>
<keyword evidence="12" id="KW-0539">Nucleus</keyword>
<dbReference type="InterPro" id="IPR049296">
    <property type="entry name" value="PARP1-like_PADR1_N"/>
</dbReference>
<evidence type="ECO:0000256" key="7">
    <source>
        <dbReference type="ARBA" id="ARBA00022737"/>
    </source>
</evidence>
<dbReference type="FunFam" id="3.40.50.10190:FF:000051">
    <property type="entry name" value="Poly [ADP-ribose] polymerase"/>
    <property type="match status" value="1"/>
</dbReference>
<keyword evidence="11" id="KW-0238">DNA-binding</keyword>
<dbReference type="GO" id="GO:0008270">
    <property type="term" value="F:zinc ion binding"/>
    <property type="evidence" value="ECO:0007669"/>
    <property type="project" value="UniProtKB-KW"/>
</dbReference>
<dbReference type="ExpressionAtlas" id="M8BAB1">
    <property type="expression patterns" value="baseline"/>
</dbReference>
<evidence type="ECO:0000256" key="1">
    <source>
        <dbReference type="ARBA" id="ARBA00000438"/>
    </source>
</evidence>
<dbReference type="Gene3D" id="3.30.1740.10">
    <property type="entry name" value="Zinc finger, PARP-type"/>
    <property type="match status" value="2"/>
</dbReference>
<dbReference type="SUPFAM" id="SSF142921">
    <property type="entry name" value="WGR domain-like"/>
    <property type="match status" value="1"/>
</dbReference>
<dbReference type="InterPro" id="IPR036957">
    <property type="entry name" value="Znf_PARP_sf"/>
</dbReference>
<dbReference type="InterPro" id="IPR036420">
    <property type="entry name" value="BRCT_dom_sf"/>
</dbReference>
<protein>
    <submittedName>
        <fullName evidence="15">Poly (ADP-ribose) polymerase 1</fullName>
    </submittedName>
</protein>
<evidence type="ECO:0000256" key="8">
    <source>
        <dbReference type="ARBA" id="ARBA00022771"/>
    </source>
</evidence>
<evidence type="ECO:0000313" key="15">
    <source>
        <dbReference type="EnsemblPlants" id="EMT10595"/>
    </source>
</evidence>
<keyword evidence="7" id="KW-0677">Repeat</keyword>
<dbReference type="PROSITE" id="PS52007">
    <property type="entry name" value="PADR1"/>
    <property type="match status" value="1"/>
</dbReference>